<dbReference type="CDD" id="cd00552">
    <property type="entry name" value="RaiA"/>
    <property type="match status" value="1"/>
</dbReference>
<name>A0A3S0IQD6_9FLAO</name>
<dbReference type="AlphaFoldDB" id="A0A3S0IQD6"/>
<sequence>MTVNIQYLHMPTSESLSEIVTNNLDKLAHKYPFLIRADVFFKLGNSSNPNHKVCEIQLSAPGPRIFARSNEDNFEKAAAETVRDLEKQLKKRKEKMGNKKPV</sequence>
<dbReference type="InterPro" id="IPR003489">
    <property type="entry name" value="RHF/RaiA"/>
</dbReference>
<protein>
    <submittedName>
        <fullName evidence="1">Ribosome-associated translation inhibitor RaiA</fullName>
    </submittedName>
</protein>
<dbReference type="RefSeq" id="WP_126160533.1">
    <property type="nucleotide sequence ID" value="NZ_RQPJ01000001.1"/>
</dbReference>
<gene>
    <name evidence="1" type="ORF">EHW67_01300</name>
</gene>
<dbReference type="Gene3D" id="3.30.160.100">
    <property type="entry name" value="Ribosome hibernation promotion factor-like"/>
    <property type="match status" value="1"/>
</dbReference>
<comment type="caution">
    <text evidence="1">The sequence shown here is derived from an EMBL/GenBank/DDBJ whole genome shotgun (WGS) entry which is preliminary data.</text>
</comment>
<accession>A0A3S0IQD6</accession>
<keyword evidence="2" id="KW-1185">Reference proteome</keyword>
<evidence type="ECO:0000313" key="1">
    <source>
        <dbReference type="EMBL" id="RTE55230.1"/>
    </source>
</evidence>
<dbReference type="Proteomes" id="UP000267585">
    <property type="component" value="Unassembled WGS sequence"/>
</dbReference>
<reference evidence="1 2" key="1">
    <citation type="submission" date="2018-11" db="EMBL/GenBank/DDBJ databases">
        <title>Arenibacter aquaticus sp.nov., a marine bacterium isolated from surface seawater in the South China Sea.</title>
        <authorList>
            <person name="Guo J."/>
            <person name="Sun J."/>
        </authorList>
    </citation>
    <scope>NUCLEOTIDE SEQUENCE [LARGE SCALE GENOMIC DNA]</scope>
    <source>
        <strain evidence="1 2">GUO666</strain>
    </source>
</reference>
<dbReference type="OrthoDB" id="9808702at2"/>
<dbReference type="EMBL" id="RQPJ01000001">
    <property type="protein sequence ID" value="RTE55230.1"/>
    <property type="molecule type" value="Genomic_DNA"/>
</dbReference>
<proteinExistence type="predicted"/>
<dbReference type="InterPro" id="IPR036567">
    <property type="entry name" value="RHF-like"/>
</dbReference>
<dbReference type="Pfam" id="PF02482">
    <property type="entry name" value="Ribosomal_S30AE"/>
    <property type="match status" value="1"/>
</dbReference>
<evidence type="ECO:0000313" key="2">
    <source>
        <dbReference type="Proteomes" id="UP000267585"/>
    </source>
</evidence>
<organism evidence="1 2">
    <name type="scientific">Arenibacter aquaticus</name>
    <dbReference type="NCBI Taxonomy" id="2489054"/>
    <lineage>
        <taxon>Bacteria</taxon>
        <taxon>Pseudomonadati</taxon>
        <taxon>Bacteroidota</taxon>
        <taxon>Flavobacteriia</taxon>
        <taxon>Flavobacteriales</taxon>
        <taxon>Flavobacteriaceae</taxon>
        <taxon>Arenibacter</taxon>
    </lineage>
</organism>
<dbReference type="SUPFAM" id="SSF69754">
    <property type="entry name" value="Ribosome binding protein Y (YfiA homologue)"/>
    <property type="match status" value="1"/>
</dbReference>